<accession>A0A8X8Y3R0</accession>
<organism evidence="1">
    <name type="scientific">Salvia splendens</name>
    <name type="common">Scarlet sage</name>
    <dbReference type="NCBI Taxonomy" id="180675"/>
    <lineage>
        <taxon>Eukaryota</taxon>
        <taxon>Viridiplantae</taxon>
        <taxon>Streptophyta</taxon>
        <taxon>Embryophyta</taxon>
        <taxon>Tracheophyta</taxon>
        <taxon>Spermatophyta</taxon>
        <taxon>Magnoliopsida</taxon>
        <taxon>eudicotyledons</taxon>
        <taxon>Gunneridae</taxon>
        <taxon>Pentapetalae</taxon>
        <taxon>asterids</taxon>
        <taxon>lamiids</taxon>
        <taxon>Lamiales</taxon>
        <taxon>Lamiaceae</taxon>
        <taxon>Nepetoideae</taxon>
        <taxon>Mentheae</taxon>
        <taxon>Salviinae</taxon>
        <taxon>Salvia</taxon>
        <taxon>Salvia subgen. Calosphace</taxon>
        <taxon>core Calosphace</taxon>
    </lineage>
</organism>
<evidence type="ECO:0000313" key="1">
    <source>
        <dbReference type="EMBL" id="KAG6425005.1"/>
    </source>
</evidence>
<name>A0A8X8Y3R0_SALSN</name>
<sequence>MLVMPLFEGAGLVVFDQKLQVLCKQSISCALVLNVAYAVSNVIQMTQPESKVQNRDTLRLLSSIN</sequence>
<evidence type="ECO:0000313" key="2">
    <source>
        <dbReference type="Proteomes" id="UP000298416"/>
    </source>
</evidence>
<comment type="caution">
    <text evidence="1">The sequence shown here is derived from an EMBL/GenBank/DDBJ whole genome shotgun (WGS) entry which is preliminary data.</text>
</comment>
<proteinExistence type="predicted"/>
<reference evidence="1" key="2">
    <citation type="submission" date="2020-08" db="EMBL/GenBank/DDBJ databases">
        <title>Plant Genome Project.</title>
        <authorList>
            <person name="Zhang R.-G."/>
        </authorList>
    </citation>
    <scope>NUCLEOTIDE SEQUENCE</scope>
    <source>
        <strain evidence="1">Huo1</strain>
        <tissue evidence="1">Leaf</tissue>
    </source>
</reference>
<gene>
    <name evidence="1" type="ORF">SASPL_115428</name>
</gene>
<dbReference type="Proteomes" id="UP000298416">
    <property type="component" value="Unassembled WGS sequence"/>
</dbReference>
<dbReference type="AlphaFoldDB" id="A0A8X8Y3R0"/>
<protein>
    <submittedName>
        <fullName evidence="1">Uncharacterized protein</fullName>
    </submittedName>
</protein>
<dbReference type="EMBL" id="PNBA02000005">
    <property type="protein sequence ID" value="KAG6425005.1"/>
    <property type="molecule type" value="Genomic_DNA"/>
</dbReference>
<reference evidence="1" key="1">
    <citation type="submission" date="2018-01" db="EMBL/GenBank/DDBJ databases">
        <authorList>
            <person name="Mao J.F."/>
        </authorList>
    </citation>
    <scope>NUCLEOTIDE SEQUENCE</scope>
    <source>
        <strain evidence="1">Huo1</strain>
        <tissue evidence="1">Leaf</tissue>
    </source>
</reference>
<keyword evidence="2" id="KW-1185">Reference proteome</keyword>